<dbReference type="Proteomes" id="UP001151760">
    <property type="component" value="Unassembled WGS sequence"/>
</dbReference>
<comment type="caution">
    <text evidence="1">The sequence shown here is derived from an EMBL/GenBank/DDBJ whole genome shotgun (WGS) entry which is preliminary data.</text>
</comment>
<protein>
    <submittedName>
        <fullName evidence="1">Uncharacterized protein</fullName>
    </submittedName>
</protein>
<evidence type="ECO:0000313" key="1">
    <source>
        <dbReference type="EMBL" id="GJT90949.1"/>
    </source>
</evidence>
<organism evidence="1 2">
    <name type="scientific">Tanacetum coccineum</name>
    <dbReference type="NCBI Taxonomy" id="301880"/>
    <lineage>
        <taxon>Eukaryota</taxon>
        <taxon>Viridiplantae</taxon>
        <taxon>Streptophyta</taxon>
        <taxon>Embryophyta</taxon>
        <taxon>Tracheophyta</taxon>
        <taxon>Spermatophyta</taxon>
        <taxon>Magnoliopsida</taxon>
        <taxon>eudicotyledons</taxon>
        <taxon>Gunneridae</taxon>
        <taxon>Pentapetalae</taxon>
        <taxon>asterids</taxon>
        <taxon>campanulids</taxon>
        <taxon>Asterales</taxon>
        <taxon>Asteraceae</taxon>
        <taxon>Asteroideae</taxon>
        <taxon>Anthemideae</taxon>
        <taxon>Anthemidinae</taxon>
        <taxon>Tanacetum</taxon>
    </lineage>
</organism>
<name>A0ABQ5HTT2_9ASTR</name>
<dbReference type="EMBL" id="BQNB010019972">
    <property type="protein sequence ID" value="GJT90949.1"/>
    <property type="molecule type" value="Genomic_DNA"/>
</dbReference>
<accession>A0ABQ5HTT2</accession>
<evidence type="ECO:0000313" key="2">
    <source>
        <dbReference type="Proteomes" id="UP001151760"/>
    </source>
</evidence>
<keyword evidence="2" id="KW-1185">Reference proteome</keyword>
<proteinExistence type="predicted"/>
<gene>
    <name evidence="1" type="ORF">Tco_1079794</name>
</gene>
<reference evidence="1" key="1">
    <citation type="journal article" date="2022" name="Int. J. Mol. Sci.">
        <title>Draft Genome of Tanacetum Coccineum: Genomic Comparison of Closely Related Tanacetum-Family Plants.</title>
        <authorList>
            <person name="Yamashiro T."/>
            <person name="Shiraishi A."/>
            <person name="Nakayama K."/>
            <person name="Satake H."/>
        </authorList>
    </citation>
    <scope>NUCLEOTIDE SEQUENCE</scope>
</reference>
<reference evidence="1" key="2">
    <citation type="submission" date="2022-01" db="EMBL/GenBank/DDBJ databases">
        <authorList>
            <person name="Yamashiro T."/>
            <person name="Shiraishi A."/>
            <person name="Satake H."/>
            <person name="Nakayama K."/>
        </authorList>
    </citation>
    <scope>NUCLEOTIDE SEQUENCE</scope>
</reference>
<sequence length="278" mass="33613">MDDDSEHKSDDDMEYDPSDVAFTEWLGSKFFNYKTMDHYTMKALWIYWIRGDDEVELTDEESSDDKDKVAEVFRLDTNLFNFETPMCKAVKEFNYLLQIDPDLLTKDIEGFKTYEDYKDDWIYEWNKDVPWVDEKPWTNAGVWARPTPDYEWYEGLEDSELKDEALRNKAIMEGFIKEYDDESRYEQMRRWNINANYDDAYETNHGDNKSEELCEVHELPMCNIRRYLIKYSFNNDEKYAAVKEDEYDDLTITREEACQAYQEIFRIMDEGWMVTRVE</sequence>